<keyword evidence="5" id="KW-1185">Reference proteome</keyword>
<evidence type="ECO:0000256" key="1">
    <source>
        <dbReference type="ARBA" id="ARBA00022729"/>
    </source>
</evidence>
<organism evidence="4 5">
    <name type="scientific">Microvenator marinus</name>
    <dbReference type="NCBI Taxonomy" id="2600177"/>
    <lineage>
        <taxon>Bacteria</taxon>
        <taxon>Deltaproteobacteria</taxon>
        <taxon>Bradymonadales</taxon>
        <taxon>Microvenatoraceae</taxon>
        <taxon>Microvenator</taxon>
    </lineage>
</organism>
<evidence type="ECO:0000313" key="4">
    <source>
        <dbReference type="EMBL" id="QED29710.1"/>
    </source>
</evidence>
<reference evidence="4 5" key="1">
    <citation type="submission" date="2019-08" db="EMBL/GenBank/DDBJ databases">
        <authorList>
            <person name="Liang Q."/>
        </authorList>
    </citation>
    <scope>NUCLEOTIDE SEQUENCE [LARGE SCALE GENOMIC DNA]</scope>
    <source>
        <strain evidence="4 5">V1718</strain>
    </source>
</reference>
<dbReference type="RefSeq" id="WP_146962943.1">
    <property type="nucleotide sequence ID" value="NZ_CP042467.1"/>
</dbReference>
<evidence type="ECO:0000256" key="2">
    <source>
        <dbReference type="SAM" id="SignalP"/>
    </source>
</evidence>
<accession>A0A5B8XVZ2</accession>
<dbReference type="InterPro" id="IPR014755">
    <property type="entry name" value="Cu-Rt/internalin_Ig-like"/>
</dbReference>
<dbReference type="OrthoDB" id="1157227at2"/>
<name>A0A5B8XVZ2_9DELT</name>
<gene>
    <name evidence="4" type="ORF">FRD01_21205</name>
</gene>
<feature type="domain" description="SbsA Ig-like" evidence="3">
    <location>
        <begin position="103"/>
        <end position="210"/>
    </location>
</feature>
<dbReference type="Pfam" id="PF13205">
    <property type="entry name" value="Big_5"/>
    <property type="match status" value="1"/>
</dbReference>
<sequence>MRIWIFVGLLLGAMSGLSGCGSESSTCGTSADCGEGQACEEGSCVTPSAVMCTGDPDCRPGFQCLGGSCQPLPRFDMGPEDMTPEPDFSEPDMPAEEDMAPLDNVNPTVVAITPADGTADVALDVSITVEFSEDMNPATVNFMSLLLKDPAGDDINAQVTFDPETNIATLTPDAPLYPATGYRVVPTALLRDLADNSLRIDPSPDANFTTILGIPEKHTELANTFAPVVFQSMESFEPGARNIDTPMLVNFDDDFEARNNKANGLLTTVSPPANVYYSVVESQTHYFITYALYYPVRRIKNTEVNQEHDFTGAVFVVDKATETLQMVEGLKVDEGNDTVIAFKPSASQVTGTGNSSYFETIQEADYVEGRYPLFITSGSHEACHWVNEGPTVPTVCRHDSRGFSEGPTDGVMMRPGTAQIYNESVENTETGIREMEYGLVPLASLWATRNLVGEQLLWEKLTVYSPIEGRTSKYPDESLIVWPNRLFSNDETTYGKPPFAWLKTSSNNNQGQWLFDPAYLLQVRYAFPEGFSADYCHNVYMAIDNTSSAPCAEVVE</sequence>
<dbReference type="Gene3D" id="2.60.40.1220">
    <property type="match status" value="1"/>
</dbReference>
<evidence type="ECO:0000259" key="3">
    <source>
        <dbReference type="Pfam" id="PF13205"/>
    </source>
</evidence>
<proteinExistence type="predicted"/>
<dbReference type="AlphaFoldDB" id="A0A5B8XVZ2"/>
<feature type="chain" id="PRO_5023080679" description="SbsA Ig-like domain-containing protein" evidence="2">
    <location>
        <begin position="20"/>
        <end position="556"/>
    </location>
</feature>
<protein>
    <recommendedName>
        <fullName evidence="3">SbsA Ig-like domain-containing protein</fullName>
    </recommendedName>
</protein>
<dbReference type="EMBL" id="CP042467">
    <property type="protein sequence ID" value="QED29710.1"/>
    <property type="molecule type" value="Genomic_DNA"/>
</dbReference>
<dbReference type="KEGG" id="bbae:FRD01_21205"/>
<keyword evidence="1 2" id="KW-0732">Signal</keyword>
<dbReference type="InterPro" id="IPR032812">
    <property type="entry name" value="SbsA_Ig"/>
</dbReference>
<evidence type="ECO:0000313" key="5">
    <source>
        <dbReference type="Proteomes" id="UP000321595"/>
    </source>
</evidence>
<dbReference type="Proteomes" id="UP000321595">
    <property type="component" value="Chromosome"/>
</dbReference>
<dbReference type="PROSITE" id="PS51257">
    <property type="entry name" value="PROKAR_LIPOPROTEIN"/>
    <property type="match status" value="1"/>
</dbReference>
<feature type="signal peptide" evidence="2">
    <location>
        <begin position="1"/>
        <end position="19"/>
    </location>
</feature>